<evidence type="ECO:0000256" key="1">
    <source>
        <dbReference type="ARBA" id="ARBA00004651"/>
    </source>
</evidence>
<evidence type="ECO:0000256" key="5">
    <source>
        <dbReference type="ARBA" id="ARBA00023136"/>
    </source>
</evidence>
<name>A0ABW5XFQ1_9MICO</name>
<protein>
    <submittedName>
        <fullName evidence="9">PLD nuclease N-terminal domain-containing protein</fullName>
    </submittedName>
</protein>
<feature type="region of interest" description="Disordered" evidence="6">
    <location>
        <begin position="62"/>
        <end position="133"/>
    </location>
</feature>
<accession>A0ABW5XFQ1</accession>
<comment type="subcellular location">
    <subcellularLocation>
        <location evidence="1">Cell membrane</location>
        <topology evidence="1">Multi-pass membrane protein</topology>
    </subcellularLocation>
</comment>
<sequence length="133" mass="15172">MPRFLLGLFVFALAVYAVSDVIASTDQRRNNTPKFMWIIITLFIPIVGPLIWIVFSNMTRNVRPQSNIPPAQYSRRAKPMNGGPTAPDDDPDFLWKLAAEQRRKEAERKARTEEDTSKDEDSEDESDGDSSKR</sequence>
<keyword evidence="10" id="KW-1185">Reference proteome</keyword>
<evidence type="ECO:0000256" key="4">
    <source>
        <dbReference type="ARBA" id="ARBA00022989"/>
    </source>
</evidence>
<feature type="domain" description="Cardiolipin synthase N-terminal" evidence="8">
    <location>
        <begin position="12"/>
        <end position="56"/>
    </location>
</feature>
<comment type="caution">
    <text evidence="9">The sequence shown here is derived from an EMBL/GenBank/DDBJ whole genome shotgun (WGS) entry which is preliminary data.</text>
</comment>
<keyword evidence="5 7" id="KW-0472">Membrane</keyword>
<evidence type="ECO:0000313" key="9">
    <source>
        <dbReference type="EMBL" id="MFD2841296.1"/>
    </source>
</evidence>
<reference evidence="10" key="1">
    <citation type="journal article" date="2019" name="Int. J. Syst. Evol. Microbiol.">
        <title>The Global Catalogue of Microorganisms (GCM) 10K type strain sequencing project: providing services to taxonomists for standard genome sequencing and annotation.</title>
        <authorList>
            <consortium name="The Broad Institute Genomics Platform"/>
            <consortium name="The Broad Institute Genome Sequencing Center for Infectious Disease"/>
            <person name="Wu L."/>
            <person name="Ma J."/>
        </authorList>
    </citation>
    <scope>NUCLEOTIDE SEQUENCE [LARGE SCALE GENOMIC DNA]</scope>
    <source>
        <strain evidence="10">KCTC 33576</strain>
    </source>
</reference>
<evidence type="ECO:0000313" key="10">
    <source>
        <dbReference type="Proteomes" id="UP001597391"/>
    </source>
</evidence>
<gene>
    <name evidence="9" type="ORF">ACFSYH_12055</name>
</gene>
<dbReference type="Pfam" id="PF13396">
    <property type="entry name" value="PLDc_N"/>
    <property type="match status" value="1"/>
</dbReference>
<proteinExistence type="predicted"/>
<evidence type="ECO:0000256" key="2">
    <source>
        <dbReference type="ARBA" id="ARBA00022475"/>
    </source>
</evidence>
<evidence type="ECO:0000259" key="8">
    <source>
        <dbReference type="Pfam" id="PF13396"/>
    </source>
</evidence>
<keyword evidence="3 7" id="KW-0812">Transmembrane</keyword>
<feature type="transmembrane region" description="Helical" evidence="7">
    <location>
        <begin position="35"/>
        <end position="55"/>
    </location>
</feature>
<evidence type="ECO:0000256" key="7">
    <source>
        <dbReference type="SAM" id="Phobius"/>
    </source>
</evidence>
<dbReference type="EMBL" id="JBHUOP010000005">
    <property type="protein sequence ID" value="MFD2841296.1"/>
    <property type="molecule type" value="Genomic_DNA"/>
</dbReference>
<dbReference type="InterPro" id="IPR027379">
    <property type="entry name" value="CLS_N"/>
</dbReference>
<evidence type="ECO:0000256" key="3">
    <source>
        <dbReference type="ARBA" id="ARBA00022692"/>
    </source>
</evidence>
<dbReference type="RefSeq" id="WP_377467242.1">
    <property type="nucleotide sequence ID" value="NZ_JBHUOP010000005.1"/>
</dbReference>
<keyword evidence="4 7" id="KW-1133">Transmembrane helix</keyword>
<feature type="compositionally biased region" description="Basic and acidic residues" evidence="6">
    <location>
        <begin position="99"/>
        <end position="115"/>
    </location>
</feature>
<feature type="compositionally biased region" description="Acidic residues" evidence="6">
    <location>
        <begin position="116"/>
        <end position="133"/>
    </location>
</feature>
<dbReference type="Proteomes" id="UP001597391">
    <property type="component" value="Unassembled WGS sequence"/>
</dbReference>
<organism evidence="9 10">
    <name type="scientific">Populibacterium corticicola</name>
    <dbReference type="NCBI Taxonomy" id="1812826"/>
    <lineage>
        <taxon>Bacteria</taxon>
        <taxon>Bacillati</taxon>
        <taxon>Actinomycetota</taxon>
        <taxon>Actinomycetes</taxon>
        <taxon>Micrococcales</taxon>
        <taxon>Jonesiaceae</taxon>
        <taxon>Populibacterium</taxon>
    </lineage>
</organism>
<keyword evidence="2" id="KW-1003">Cell membrane</keyword>
<evidence type="ECO:0000256" key="6">
    <source>
        <dbReference type="SAM" id="MobiDB-lite"/>
    </source>
</evidence>